<evidence type="ECO:0000256" key="1">
    <source>
        <dbReference type="SAM" id="MobiDB-lite"/>
    </source>
</evidence>
<organism evidence="2 3">
    <name type="scientific">Petromyces alliaceus</name>
    <name type="common">Aspergillus alliaceus</name>
    <dbReference type="NCBI Taxonomy" id="209559"/>
    <lineage>
        <taxon>Eukaryota</taxon>
        <taxon>Fungi</taxon>
        <taxon>Dikarya</taxon>
        <taxon>Ascomycota</taxon>
        <taxon>Pezizomycotina</taxon>
        <taxon>Eurotiomycetes</taxon>
        <taxon>Eurotiomycetidae</taxon>
        <taxon>Eurotiales</taxon>
        <taxon>Aspergillaceae</taxon>
        <taxon>Aspergillus</taxon>
        <taxon>Aspergillus subgen. Circumdati</taxon>
    </lineage>
</organism>
<dbReference type="EMBL" id="SPNV01000024">
    <property type="protein sequence ID" value="KAF5865108.1"/>
    <property type="molecule type" value="Genomic_DNA"/>
</dbReference>
<evidence type="ECO:0000313" key="2">
    <source>
        <dbReference type="EMBL" id="KAF5865108.1"/>
    </source>
</evidence>
<evidence type="ECO:0000313" key="3">
    <source>
        <dbReference type="Proteomes" id="UP000541154"/>
    </source>
</evidence>
<feature type="region of interest" description="Disordered" evidence="1">
    <location>
        <begin position="1"/>
        <end position="99"/>
    </location>
</feature>
<dbReference type="AlphaFoldDB" id="A0A8H6AFM2"/>
<protein>
    <submittedName>
        <fullName evidence="2">Uncharacterized protein</fullName>
    </submittedName>
</protein>
<feature type="compositionally biased region" description="Polar residues" evidence="1">
    <location>
        <begin position="79"/>
        <end position="96"/>
    </location>
</feature>
<gene>
    <name evidence="2" type="ORF">ETB97_005349</name>
</gene>
<accession>A0A8H6AFM2</accession>
<comment type="caution">
    <text evidence="2">The sequence shown here is derived from an EMBL/GenBank/DDBJ whole genome shotgun (WGS) entry which is preliminary data.</text>
</comment>
<dbReference type="Proteomes" id="UP000541154">
    <property type="component" value="Unassembled WGS sequence"/>
</dbReference>
<name>A0A8H6AFM2_PETAA</name>
<proteinExistence type="predicted"/>
<sequence>MSPKKSPELANRILRNENVDLHSPNDDNMSAGSDEWSVELEAISSSPEPVSRGEGNVPKSEVTLTTPPSCDEAVEETPQESGSSALEVSNSDQTRTADGVPTIDCFNALQLYAAYRLWLIRPFRA</sequence>
<reference evidence="2 3" key="1">
    <citation type="submission" date="2019-04" db="EMBL/GenBank/DDBJ databases">
        <title>Aspergillus burnettii sp. nov., novel species from soil in southeast Queensland.</title>
        <authorList>
            <person name="Gilchrist C.L.M."/>
            <person name="Pitt J.I."/>
            <person name="Lange L."/>
            <person name="Lacey H.J."/>
            <person name="Vuong D."/>
            <person name="Midgley D.J."/>
            <person name="Greenfield P."/>
            <person name="Bradbury M."/>
            <person name="Lacey E."/>
            <person name="Busk P.K."/>
            <person name="Pilgaard B."/>
            <person name="Chooi Y.H."/>
            <person name="Piggott A.M."/>
        </authorList>
    </citation>
    <scope>NUCLEOTIDE SEQUENCE [LARGE SCALE GENOMIC DNA]</scope>
    <source>
        <strain evidence="2 3">FRR 5400</strain>
    </source>
</reference>
<feature type="compositionally biased region" description="Basic and acidic residues" evidence="1">
    <location>
        <begin position="14"/>
        <end position="25"/>
    </location>
</feature>
<keyword evidence="3" id="KW-1185">Reference proteome</keyword>